<feature type="compositionally biased region" description="Basic and acidic residues" evidence="1">
    <location>
        <begin position="44"/>
        <end position="56"/>
    </location>
</feature>
<dbReference type="Pfam" id="PF21107">
    <property type="entry name" value="STPRs"/>
    <property type="match status" value="1"/>
</dbReference>
<evidence type="ECO:0000259" key="2">
    <source>
        <dbReference type="Pfam" id="PF21107"/>
    </source>
</evidence>
<feature type="compositionally biased region" description="Basic and acidic residues" evidence="1">
    <location>
        <begin position="110"/>
        <end position="122"/>
    </location>
</feature>
<evidence type="ECO:0000313" key="3">
    <source>
        <dbReference type="EMBL" id="GBN21136.1"/>
    </source>
</evidence>
<dbReference type="InterPro" id="IPR048998">
    <property type="entry name" value="STPR"/>
</dbReference>
<keyword evidence="4" id="KW-1185">Reference proteome</keyword>
<gene>
    <name evidence="3" type="ORF">AVEN_129582_1</name>
</gene>
<feature type="compositionally biased region" description="Basic and acidic residues" evidence="1">
    <location>
        <begin position="90"/>
        <end position="100"/>
    </location>
</feature>
<dbReference type="Proteomes" id="UP000499080">
    <property type="component" value="Unassembled WGS sequence"/>
</dbReference>
<accession>A0A4Y2M634</accession>
<feature type="compositionally biased region" description="Basic and acidic residues" evidence="1">
    <location>
        <begin position="64"/>
        <end position="77"/>
    </location>
</feature>
<comment type="caution">
    <text evidence="3">The sequence shown here is derived from an EMBL/GenBank/DDBJ whole genome shotgun (WGS) entry which is preliminary data.</text>
</comment>
<feature type="domain" description="STPR" evidence="2">
    <location>
        <begin position="32"/>
        <end position="102"/>
    </location>
</feature>
<proteinExistence type="predicted"/>
<protein>
    <recommendedName>
        <fullName evidence="2">STPR domain-containing protein</fullName>
    </recommendedName>
</protein>
<evidence type="ECO:0000256" key="1">
    <source>
        <dbReference type="SAM" id="MobiDB-lite"/>
    </source>
</evidence>
<organism evidence="3 4">
    <name type="scientific">Araneus ventricosus</name>
    <name type="common">Orbweaver spider</name>
    <name type="synonym">Epeira ventricosa</name>
    <dbReference type="NCBI Taxonomy" id="182803"/>
    <lineage>
        <taxon>Eukaryota</taxon>
        <taxon>Metazoa</taxon>
        <taxon>Ecdysozoa</taxon>
        <taxon>Arthropoda</taxon>
        <taxon>Chelicerata</taxon>
        <taxon>Arachnida</taxon>
        <taxon>Araneae</taxon>
        <taxon>Araneomorphae</taxon>
        <taxon>Entelegynae</taxon>
        <taxon>Araneoidea</taxon>
        <taxon>Araneidae</taxon>
        <taxon>Araneus</taxon>
    </lineage>
</organism>
<reference evidence="3 4" key="1">
    <citation type="journal article" date="2019" name="Sci. Rep.">
        <title>Orb-weaving spider Araneus ventricosus genome elucidates the spidroin gene catalogue.</title>
        <authorList>
            <person name="Kono N."/>
            <person name="Nakamura H."/>
            <person name="Ohtoshi R."/>
            <person name="Moran D.A.P."/>
            <person name="Shinohara A."/>
            <person name="Yoshida Y."/>
            <person name="Fujiwara M."/>
            <person name="Mori M."/>
            <person name="Tomita M."/>
            <person name="Arakawa K."/>
        </authorList>
    </citation>
    <scope>NUCLEOTIDE SEQUENCE [LARGE SCALE GENOMIC DNA]</scope>
</reference>
<dbReference type="AlphaFoldDB" id="A0A4Y2M634"/>
<feature type="compositionally biased region" description="Basic and acidic residues" evidence="1">
    <location>
        <begin position="26"/>
        <end position="35"/>
    </location>
</feature>
<name>A0A4Y2M634_ARAVE</name>
<dbReference type="EMBL" id="BGPR01006696">
    <property type="protein sequence ID" value="GBN21136.1"/>
    <property type="molecule type" value="Genomic_DNA"/>
</dbReference>
<feature type="region of interest" description="Disordered" evidence="1">
    <location>
        <begin position="1"/>
        <end position="124"/>
    </location>
</feature>
<sequence>MPKRKRGITGDAASRREAIRKRERRVVKTEEERSRRLSTMAQRGQDRRAEEQRNSRLSDMAQRWQERRAEETEEQRNSRLAVMRQRSQQRRAEETEEQRNSRLAKMAQRGQERRAEETDKQRNSRLSAMLQHVRERRLNVIEGQNHHQIQTFYAARTVLYPIVEEHNCGEMHNLCLKCGGLYFRDEKNTRGIYSHCCHNENIIEQASVYPVEMKGLMAGSDELSVHFKNNIRSYQCFNGCTDCTTTGRGAYCFRIHSQIYHRTSHLHPAEAGGENTNALQQYYNTH</sequence>
<evidence type="ECO:0000313" key="4">
    <source>
        <dbReference type="Proteomes" id="UP000499080"/>
    </source>
</evidence>